<keyword evidence="4" id="KW-1185">Reference proteome</keyword>
<keyword evidence="1" id="KW-0234">DNA repair</keyword>
<comment type="cofactor">
    <cofactor evidence="1">
        <name>Mg(2+)</name>
        <dbReference type="ChEBI" id="CHEBI:18420"/>
    </cofactor>
</comment>
<dbReference type="AlphaFoldDB" id="A0AA39J1I3"/>
<keyword evidence="1 3" id="KW-0347">Helicase</keyword>
<dbReference type="Pfam" id="PF05970">
    <property type="entry name" value="PIF1"/>
    <property type="match status" value="1"/>
</dbReference>
<accession>A0AA39J1I3</accession>
<reference evidence="3" key="1">
    <citation type="submission" date="2023-06" db="EMBL/GenBank/DDBJ databases">
        <authorList>
            <consortium name="Lawrence Berkeley National Laboratory"/>
            <person name="Ahrendt S."/>
            <person name="Sahu N."/>
            <person name="Indic B."/>
            <person name="Wong-Bajracharya J."/>
            <person name="Merenyi Z."/>
            <person name="Ke H.-M."/>
            <person name="Monk M."/>
            <person name="Kocsube S."/>
            <person name="Drula E."/>
            <person name="Lipzen A."/>
            <person name="Balint B."/>
            <person name="Henrissat B."/>
            <person name="Andreopoulos B."/>
            <person name="Martin F.M."/>
            <person name="Harder C.B."/>
            <person name="Rigling D."/>
            <person name="Ford K.L."/>
            <person name="Foster G.D."/>
            <person name="Pangilinan J."/>
            <person name="Papanicolaou A."/>
            <person name="Barry K."/>
            <person name="LaButti K."/>
            <person name="Viragh M."/>
            <person name="Koriabine M."/>
            <person name="Yan M."/>
            <person name="Riley R."/>
            <person name="Champramary S."/>
            <person name="Plett K.L."/>
            <person name="Tsai I.J."/>
            <person name="Slot J."/>
            <person name="Sipos G."/>
            <person name="Plett J."/>
            <person name="Nagy L.G."/>
            <person name="Grigoriev I.V."/>
        </authorList>
    </citation>
    <scope>NUCLEOTIDE SEQUENCE</scope>
    <source>
        <strain evidence="3">CCBAS 213</strain>
    </source>
</reference>
<dbReference type="GO" id="GO:0006310">
    <property type="term" value="P:DNA recombination"/>
    <property type="evidence" value="ECO:0007669"/>
    <property type="project" value="UniProtKB-KW"/>
</dbReference>
<sequence length="164" mass="17781">LHLIDKLLRSHGRHLSEWTQMPASTMDWAAYEDNPLLAAQLAYDIPSLRQLVNNNLQTFNAEQREAYDIVVESATHQQGRSVFLHSAGGGEKTFVCNTIAAAVHAQGQIVLTCASSGISAVLLAGGCTSHSTFKIPIPSRDDTTCSIRRGTHLAELLCQTALII</sequence>
<protein>
    <recommendedName>
        <fullName evidence="1">ATP-dependent DNA helicase</fullName>
        <ecNumber evidence="1">5.6.2.3</ecNumber>
    </recommendedName>
</protein>
<dbReference type="GO" id="GO:0043139">
    <property type="term" value="F:5'-3' DNA helicase activity"/>
    <property type="evidence" value="ECO:0007669"/>
    <property type="project" value="UniProtKB-EC"/>
</dbReference>
<feature type="non-terminal residue" evidence="3">
    <location>
        <position position="164"/>
    </location>
</feature>
<dbReference type="InterPro" id="IPR010285">
    <property type="entry name" value="DNA_helicase_pif1-like_DEAD"/>
</dbReference>
<evidence type="ECO:0000313" key="4">
    <source>
        <dbReference type="Proteomes" id="UP001175211"/>
    </source>
</evidence>
<dbReference type="GeneID" id="85350238"/>
<comment type="catalytic activity">
    <reaction evidence="1">
        <text>ATP + H2O = ADP + phosphate + H(+)</text>
        <dbReference type="Rhea" id="RHEA:13065"/>
        <dbReference type="ChEBI" id="CHEBI:15377"/>
        <dbReference type="ChEBI" id="CHEBI:15378"/>
        <dbReference type="ChEBI" id="CHEBI:30616"/>
        <dbReference type="ChEBI" id="CHEBI:43474"/>
        <dbReference type="ChEBI" id="CHEBI:456216"/>
        <dbReference type="EC" id="5.6.2.3"/>
    </reaction>
</comment>
<name>A0AA39J1I3_ARMTA</name>
<dbReference type="EC" id="5.6.2.3" evidence="1"/>
<comment type="similarity">
    <text evidence="1">Belongs to the helicase family.</text>
</comment>
<dbReference type="PANTHER" id="PTHR10492">
    <property type="match status" value="1"/>
</dbReference>
<keyword evidence="1" id="KW-0227">DNA damage</keyword>
<dbReference type="EMBL" id="JAUEPS010000187">
    <property type="protein sequence ID" value="KAK0434406.1"/>
    <property type="molecule type" value="Genomic_DNA"/>
</dbReference>
<feature type="domain" description="DNA helicase Pif1-like DEAD-box helicase" evidence="2">
    <location>
        <begin position="59"/>
        <end position="164"/>
    </location>
</feature>
<keyword evidence="1" id="KW-0067">ATP-binding</keyword>
<dbReference type="InterPro" id="IPR027417">
    <property type="entry name" value="P-loop_NTPase"/>
</dbReference>
<gene>
    <name evidence="3" type="ORF">EV420DRAFT_1246003</name>
</gene>
<dbReference type="GO" id="GO:0016787">
    <property type="term" value="F:hydrolase activity"/>
    <property type="evidence" value="ECO:0007669"/>
    <property type="project" value="UniProtKB-KW"/>
</dbReference>
<keyword evidence="1" id="KW-0378">Hydrolase</keyword>
<keyword evidence="1" id="KW-0547">Nucleotide-binding</keyword>
<keyword evidence="1" id="KW-0233">DNA recombination</keyword>
<feature type="non-terminal residue" evidence="3">
    <location>
        <position position="1"/>
    </location>
</feature>
<dbReference type="Proteomes" id="UP001175211">
    <property type="component" value="Unassembled WGS sequence"/>
</dbReference>
<evidence type="ECO:0000259" key="2">
    <source>
        <dbReference type="Pfam" id="PF05970"/>
    </source>
</evidence>
<dbReference type="Gene3D" id="3.40.50.300">
    <property type="entry name" value="P-loop containing nucleotide triphosphate hydrolases"/>
    <property type="match status" value="1"/>
</dbReference>
<evidence type="ECO:0000256" key="1">
    <source>
        <dbReference type="RuleBase" id="RU363044"/>
    </source>
</evidence>
<dbReference type="RefSeq" id="XP_060321735.1">
    <property type="nucleotide sequence ID" value="XM_060466690.1"/>
</dbReference>
<evidence type="ECO:0000313" key="3">
    <source>
        <dbReference type="EMBL" id="KAK0434406.1"/>
    </source>
</evidence>
<proteinExistence type="inferred from homology"/>
<organism evidence="3 4">
    <name type="scientific">Armillaria tabescens</name>
    <name type="common">Ringless honey mushroom</name>
    <name type="synonym">Agaricus tabescens</name>
    <dbReference type="NCBI Taxonomy" id="1929756"/>
    <lineage>
        <taxon>Eukaryota</taxon>
        <taxon>Fungi</taxon>
        <taxon>Dikarya</taxon>
        <taxon>Basidiomycota</taxon>
        <taxon>Agaricomycotina</taxon>
        <taxon>Agaricomycetes</taxon>
        <taxon>Agaricomycetidae</taxon>
        <taxon>Agaricales</taxon>
        <taxon>Marasmiineae</taxon>
        <taxon>Physalacriaceae</taxon>
        <taxon>Desarmillaria</taxon>
    </lineage>
</organism>
<dbReference type="GO" id="GO:0000723">
    <property type="term" value="P:telomere maintenance"/>
    <property type="evidence" value="ECO:0007669"/>
    <property type="project" value="InterPro"/>
</dbReference>
<comment type="caution">
    <text evidence="3">The sequence shown here is derived from an EMBL/GenBank/DDBJ whole genome shotgun (WGS) entry which is preliminary data.</text>
</comment>
<dbReference type="GO" id="GO:0006281">
    <property type="term" value="P:DNA repair"/>
    <property type="evidence" value="ECO:0007669"/>
    <property type="project" value="UniProtKB-KW"/>
</dbReference>
<dbReference type="GO" id="GO:0005524">
    <property type="term" value="F:ATP binding"/>
    <property type="evidence" value="ECO:0007669"/>
    <property type="project" value="UniProtKB-KW"/>
</dbReference>
<dbReference type="PANTHER" id="PTHR10492:SF57">
    <property type="entry name" value="ATP-DEPENDENT DNA HELICASE"/>
    <property type="match status" value="1"/>
</dbReference>